<sequence length="233" mass="23509">MHHLPSTLEDGPLRRCAGVAALLFVAASVVSMLVSGPPVVHVGQEGLEHSLSGRGLAAALTGLAVVTAGLVVLLLAVTYLAQSLGRRSAVGALAAQTGWGAGLGYVVVLVGAAFPAGAAAAWASDGGMALETVLLVNNVRNFAYLAVLPLMGVTALGLGVAALTDRSLTRWTGWGGVTVGVLSLLALPAAAVGITYAMPLWLLWWAGVGVTLLRRPAPATVSTLPSEVGVRHT</sequence>
<dbReference type="AlphaFoldDB" id="A0A285VI48"/>
<name>A0A285VI48_9MICO</name>
<organism evidence="2 3">
    <name type="scientific">Ornithinimicrobium cerasi</name>
    <dbReference type="NCBI Taxonomy" id="2248773"/>
    <lineage>
        <taxon>Bacteria</taxon>
        <taxon>Bacillati</taxon>
        <taxon>Actinomycetota</taxon>
        <taxon>Actinomycetes</taxon>
        <taxon>Micrococcales</taxon>
        <taxon>Ornithinimicrobiaceae</taxon>
        <taxon>Ornithinimicrobium</taxon>
    </lineage>
</organism>
<dbReference type="RefSeq" id="WP_097187086.1">
    <property type="nucleotide sequence ID" value="NZ_OBQK01000002.1"/>
</dbReference>
<gene>
    <name evidence="2" type="ORF">SAMN05421879_10221</name>
</gene>
<keyword evidence="1" id="KW-1133">Transmembrane helix</keyword>
<evidence type="ECO:0000256" key="1">
    <source>
        <dbReference type="SAM" id="Phobius"/>
    </source>
</evidence>
<feature type="transmembrane region" description="Helical" evidence="1">
    <location>
        <begin position="142"/>
        <end position="164"/>
    </location>
</feature>
<evidence type="ECO:0000313" key="3">
    <source>
        <dbReference type="Proteomes" id="UP000219688"/>
    </source>
</evidence>
<evidence type="ECO:0008006" key="4">
    <source>
        <dbReference type="Google" id="ProtNLM"/>
    </source>
</evidence>
<proteinExistence type="predicted"/>
<keyword evidence="1" id="KW-0472">Membrane</keyword>
<protein>
    <recommendedName>
        <fullName evidence="4">DUF4386 family protein</fullName>
    </recommendedName>
</protein>
<feature type="transmembrane region" description="Helical" evidence="1">
    <location>
        <begin position="56"/>
        <end position="81"/>
    </location>
</feature>
<reference evidence="3" key="1">
    <citation type="submission" date="2017-08" db="EMBL/GenBank/DDBJ databases">
        <authorList>
            <person name="Varghese N."/>
            <person name="Submissions S."/>
        </authorList>
    </citation>
    <scope>NUCLEOTIDE SEQUENCE [LARGE SCALE GENOMIC DNA]</scope>
    <source>
        <strain evidence="3">USBA17B2</strain>
    </source>
</reference>
<keyword evidence="3" id="KW-1185">Reference proteome</keyword>
<keyword evidence="1" id="KW-0812">Transmembrane</keyword>
<dbReference type="EMBL" id="OBQK01000002">
    <property type="protein sequence ID" value="SOC53557.1"/>
    <property type="molecule type" value="Genomic_DNA"/>
</dbReference>
<evidence type="ECO:0000313" key="2">
    <source>
        <dbReference type="EMBL" id="SOC53557.1"/>
    </source>
</evidence>
<dbReference type="Proteomes" id="UP000219688">
    <property type="component" value="Unassembled WGS sequence"/>
</dbReference>
<feature type="transmembrane region" description="Helical" evidence="1">
    <location>
        <begin position="16"/>
        <end position="36"/>
    </location>
</feature>
<feature type="transmembrane region" description="Helical" evidence="1">
    <location>
        <begin position="171"/>
        <end position="190"/>
    </location>
</feature>
<accession>A0A285VI48</accession>
<feature type="transmembrane region" description="Helical" evidence="1">
    <location>
        <begin position="102"/>
        <end position="122"/>
    </location>
</feature>